<sequence length="229" mass="24655">MADYAAFAEKRHKELEPLPWFAGGNGVGGLVAALTVMRWQDQWAGLVLFAPAVGYRLSPRLKFQRWLGPCLDCAAPRAKLGQRHAAADLNPDPEAVASFSSDPLCSPGPIRVRTAFQYQRGIDALDLMATKIRLPIFCEHSQGDRVADWEASREFCASVGSEDVTWLAPEGGCHDELSGKRALEFAGRIAAWLLKKSEPRKEEQAAAAAGGDDKGAVAAPAGADEPRDA</sequence>
<proteinExistence type="predicted"/>
<dbReference type="PANTHER" id="PTHR11614">
    <property type="entry name" value="PHOSPHOLIPASE-RELATED"/>
    <property type="match status" value="1"/>
</dbReference>
<evidence type="ECO:0000313" key="4">
    <source>
        <dbReference type="Proteomes" id="UP000054498"/>
    </source>
</evidence>
<evidence type="ECO:0000256" key="1">
    <source>
        <dbReference type="SAM" id="MobiDB-lite"/>
    </source>
</evidence>
<accession>A0A0D2JY50</accession>
<gene>
    <name evidence="3" type="ORF">MNEG_4424</name>
</gene>
<dbReference type="InterPro" id="IPR051044">
    <property type="entry name" value="MAG_DAG_Lipase"/>
</dbReference>
<evidence type="ECO:0000313" key="3">
    <source>
        <dbReference type="EMBL" id="KIZ03533.1"/>
    </source>
</evidence>
<dbReference type="InterPro" id="IPR029058">
    <property type="entry name" value="AB_hydrolase_fold"/>
</dbReference>
<dbReference type="RefSeq" id="XP_013902552.1">
    <property type="nucleotide sequence ID" value="XM_014047098.1"/>
</dbReference>
<dbReference type="Proteomes" id="UP000054498">
    <property type="component" value="Unassembled WGS sequence"/>
</dbReference>
<protein>
    <recommendedName>
        <fullName evidence="2">Serine aminopeptidase S33 domain-containing protein</fullName>
    </recommendedName>
</protein>
<dbReference type="AlphaFoldDB" id="A0A0D2JY50"/>
<dbReference type="Gene3D" id="3.40.50.1820">
    <property type="entry name" value="alpha/beta hydrolase"/>
    <property type="match status" value="1"/>
</dbReference>
<feature type="domain" description="Serine aminopeptidase S33" evidence="2">
    <location>
        <begin position="2"/>
        <end position="175"/>
    </location>
</feature>
<dbReference type="EMBL" id="KK100833">
    <property type="protein sequence ID" value="KIZ03533.1"/>
    <property type="molecule type" value="Genomic_DNA"/>
</dbReference>
<feature type="compositionally biased region" description="Low complexity" evidence="1">
    <location>
        <begin position="205"/>
        <end position="223"/>
    </location>
</feature>
<dbReference type="STRING" id="145388.A0A0D2JY50"/>
<dbReference type="OrthoDB" id="536098at2759"/>
<organism evidence="3 4">
    <name type="scientific">Monoraphidium neglectum</name>
    <dbReference type="NCBI Taxonomy" id="145388"/>
    <lineage>
        <taxon>Eukaryota</taxon>
        <taxon>Viridiplantae</taxon>
        <taxon>Chlorophyta</taxon>
        <taxon>core chlorophytes</taxon>
        <taxon>Chlorophyceae</taxon>
        <taxon>CS clade</taxon>
        <taxon>Sphaeropleales</taxon>
        <taxon>Selenastraceae</taxon>
        <taxon>Monoraphidium</taxon>
    </lineage>
</organism>
<keyword evidence="4" id="KW-1185">Reference proteome</keyword>
<reference evidence="3 4" key="1">
    <citation type="journal article" date="2013" name="BMC Genomics">
        <title>Reconstruction of the lipid metabolism for the microalga Monoraphidium neglectum from its genome sequence reveals characteristics suitable for biofuel production.</title>
        <authorList>
            <person name="Bogen C."/>
            <person name="Al-Dilaimi A."/>
            <person name="Albersmeier A."/>
            <person name="Wichmann J."/>
            <person name="Grundmann M."/>
            <person name="Rupp O."/>
            <person name="Lauersen K.J."/>
            <person name="Blifernez-Klassen O."/>
            <person name="Kalinowski J."/>
            <person name="Goesmann A."/>
            <person name="Mussgnug J.H."/>
            <person name="Kruse O."/>
        </authorList>
    </citation>
    <scope>NUCLEOTIDE SEQUENCE [LARGE SCALE GENOMIC DNA]</scope>
    <source>
        <strain evidence="3 4">SAG 48.87</strain>
    </source>
</reference>
<dbReference type="SUPFAM" id="SSF53474">
    <property type="entry name" value="alpha/beta-Hydrolases"/>
    <property type="match status" value="1"/>
</dbReference>
<dbReference type="GeneID" id="25737301"/>
<dbReference type="KEGG" id="mng:MNEG_4424"/>
<dbReference type="InterPro" id="IPR022742">
    <property type="entry name" value="Hydrolase_4"/>
</dbReference>
<dbReference type="Pfam" id="PF12146">
    <property type="entry name" value="Hydrolase_4"/>
    <property type="match status" value="1"/>
</dbReference>
<feature type="region of interest" description="Disordered" evidence="1">
    <location>
        <begin position="198"/>
        <end position="229"/>
    </location>
</feature>
<name>A0A0D2JY50_9CHLO</name>
<evidence type="ECO:0000259" key="2">
    <source>
        <dbReference type="Pfam" id="PF12146"/>
    </source>
</evidence>